<dbReference type="AlphaFoldDB" id="A0A979G2M6"/>
<dbReference type="EMBL" id="CP001699">
    <property type="protein sequence ID" value="ACU59597.1"/>
    <property type="molecule type" value="Genomic_DNA"/>
</dbReference>
<evidence type="ECO:0000313" key="2">
    <source>
        <dbReference type="Proteomes" id="UP000002215"/>
    </source>
</evidence>
<evidence type="ECO:0000313" key="1">
    <source>
        <dbReference type="EMBL" id="ACU59597.1"/>
    </source>
</evidence>
<dbReference type="RefSeq" id="WP_012789773.1">
    <property type="nucleotide sequence ID" value="NC_013132.1"/>
</dbReference>
<sequence length="251" mass="26068">MSAINWNQGQLISFGQGDTATCNGGLNKGQLYGLFFYNAAGNDASTTVVVTGNNSLPPVTVTVPGTTANQGLAAICFVSGDETATIAASILNGQPGANIQAFIGSVKMPTDTSGINNQGLSLNGQQQSFQKFTRFYAVPASHWYAGQITSNINAFMSVQFTENAATVICVNAPSTGITGVIAYYGTQAQPKVVLNPVPYQSASWSLFGNGQQIVWINADSVQNSQSATISVQSLQALYAAPKHDKAAAGVA</sequence>
<reference evidence="2" key="1">
    <citation type="submission" date="2009-08" db="EMBL/GenBank/DDBJ databases">
        <title>The complete genome of Chitinophaga pinensis DSM 2588.</title>
        <authorList>
            <consortium name="US DOE Joint Genome Institute (JGI-PGF)"/>
            <person name="Lucas S."/>
            <person name="Copeland A."/>
            <person name="Lapidus A."/>
            <person name="Glavina del Rio T."/>
            <person name="Dalin E."/>
            <person name="Tice H."/>
            <person name="Bruce D."/>
            <person name="Goodwin L."/>
            <person name="Pitluck S."/>
            <person name="Kyrpides N."/>
            <person name="Mavromatis K."/>
            <person name="Ivanova N."/>
            <person name="Mikhailova N."/>
            <person name="Sims D."/>
            <person name="Meinche L."/>
            <person name="Brettin T."/>
            <person name="Detter J.C."/>
            <person name="Han C."/>
            <person name="Larimer F."/>
            <person name="Land M."/>
            <person name="Hauser L."/>
            <person name="Markowitz V."/>
            <person name="Cheng J.-F."/>
            <person name="Hugenholtz P."/>
            <person name="Woyke T."/>
            <person name="Wu D."/>
            <person name="Spring S."/>
            <person name="Klenk H.-P."/>
            <person name="Eisen J.A."/>
        </authorList>
    </citation>
    <scope>NUCLEOTIDE SEQUENCE [LARGE SCALE GENOMIC DNA]</scope>
    <source>
        <strain evidence="2">ATCC 43595 / DSM 2588 / LMG 13176 / NBRC 15968 / NCIMB 11800 / UQM 2034</strain>
    </source>
</reference>
<accession>A0A979G2M6</accession>
<dbReference type="KEGG" id="cpi:Cpin_2104"/>
<proteinExistence type="predicted"/>
<protein>
    <submittedName>
        <fullName evidence="1">Uncharacterized protein</fullName>
    </submittedName>
</protein>
<organism evidence="1 2">
    <name type="scientific">Chitinophaga pinensis (strain ATCC 43595 / DSM 2588 / LMG 13176 / NBRC 15968 / NCIMB 11800 / UQM 2034)</name>
    <dbReference type="NCBI Taxonomy" id="485918"/>
    <lineage>
        <taxon>Bacteria</taxon>
        <taxon>Pseudomonadati</taxon>
        <taxon>Bacteroidota</taxon>
        <taxon>Chitinophagia</taxon>
        <taxon>Chitinophagales</taxon>
        <taxon>Chitinophagaceae</taxon>
        <taxon>Chitinophaga</taxon>
    </lineage>
</organism>
<reference evidence="1 2" key="2">
    <citation type="journal article" date="2010" name="Stand. Genomic Sci.">
        <title>Complete genome sequence of Chitinophaga pinensis type strain (UQM 2034).</title>
        <authorList>
            <person name="Glavina Del Rio T."/>
            <person name="Abt B."/>
            <person name="Spring S."/>
            <person name="Lapidus A."/>
            <person name="Nolan M."/>
            <person name="Tice H."/>
            <person name="Copeland A."/>
            <person name="Cheng J.F."/>
            <person name="Chen F."/>
            <person name="Bruce D."/>
            <person name="Goodwin L."/>
            <person name="Pitluck S."/>
            <person name="Ivanova N."/>
            <person name="Mavromatis K."/>
            <person name="Mikhailova N."/>
            <person name="Pati A."/>
            <person name="Chen A."/>
            <person name="Palaniappan K."/>
            <person name="Land M."/>
            <person name="Hauser L."/>
            <person name="Chang Y.J."/>
            <person name="Jeffries C.D."/>
            <person name="Chain P."/>
            <person name="Saunders E."/>
            <person name="Detter J.C."/>
            <person name="Brettin T."/>
            <person name="Rohde M."/>
            <person name="Goker M."/>
            <person name="Bristow J."/>
            <person name="Eisen J.A."/>
            <person name="Markowitz V."/>
            <person name="Hugenholtz P."/>
            <person name="Kyrpides N.C."/>
            <person name="Klenk H.P."/>
            <person name="Lucas S."/>
        </authorList>
    </citation>
    <scope>NUCLEOTIDE SEQUENCE [LARGE SCALE GENOMIC DNA]</scope>
    <source>
        <strain evidence="2">ATCC 43595 / DSM 2588 / LMG 13176 / NBRC 15968 / NCIMB 11800 / UQM 2034</strain>
    </source>
</reference>
<dbReference type="Proteomes" id="UP000002215">
    <property type="component" value="Chromosome"/>
</dbReference>
<gene>
    <name evidence="1" type="ordered locus">Cpin_2104</name>
</gene>
<name>A0A979G2M6_CHIPD</name>